<comment type="caution">
    <text evidence="2">The sequence shown here is derived from an EMBL/GenBank/DDBJ whole genome shotgun (WGS) entry which is preliminary data.</text>
</comment>
<dbReference type="Pfam" id="PF12867">
    <property type="entry name" value="DinB_2"/>
    <property type="match status" value="1"/>
</dbReference>
<dbReference type="Proteomes" id="UP000023541">
    <property type="component" value="Unassembled WGS sequence"/>
</dbReference>
<evidence type="ECO:0000313" key="3">
    <source>
        <dbReference type="Proteomes" id="UP000023541"/>
    </source>
</evidence>
<dbReference type="AlphaFoldDB" id="A0A023BWV9"/>
<accession>A0A023BWV9</accession>
<keyword evidence="3" id="KW-1185">Reference proteome</keyword>
<dbReference type="InterPro" id="IPR034660">
    <property type="entry name" value="DinB/YfiT-like"/>
</dbReference>
<name>A0A023BWV9_9FLAO</name>
<feature type="domain" description="DinB-like" evidence="1">
    <location>
        <begin position="28"/>
        <end position="151"/>
    </location>
</feature>
<reference evidence="2 3" key="1">
    <citation type="submission" date="2014-04" db="EMBL/GenBank/DDBJ databases">
        <title>Aquimarina sp. 22II-S11-z7 Genome Sequencing.</title>
        <authorList>
            <person name="Lai Q."/>
        </authorList>
    </citation>
    <scope>NUCLEOTIDE SEQUENCE [LARGE SCALE GENOMIC DNA]</scope>
    <source>
        <strain evidence="2 3">22II-S11-z7</strain>
    </source>
</reference>
<gene>
    <name evidence="2" type="ORF">ATO12_12325</name>
</gene>
<evidence type="ECO:0000259" key="1">
    <source>
        <dbReference type="Pfam" id="PF12867"/>
    </source>
</evidence>
<dbReference type="OrthoDB" id="9814103at2"/>
<proteinExistence type="predicted"/>
<sequence>MNPMSIKDSIRKYDEIFEGEPWFGNSILKSLEHIPALFWDKKPKKVSHSISELVYHLIDWRGFVIEKLKENRAFDIELNSEKDWRKNVSIQNEKEKKKTLEELVETQNIICELLLTKPDSWLNELVAGRKYRNGYMINGVIQHDIYHLGQINMVYSQLK</sequence>
<dbReference type="Gene3D" id="1.20.120.450">
    <property type="entry name" value="dinb family like domain"/>
    <property type="match status" value="1"/>
</dbReference>
<dbReference type="eggNOG" id="COG2318">
    <property type="taxonomic scope" value="Bacteria"/>
</dbReference>
<dbReference type="InterPro" id="IPR024775">
    <property type="entry name" value="DinB-like"/>
</dbReference>
<dbReference type="EMBL" id="AQRA01000003">
    <property type="protein sequence ID" value="EZH74547.1"/>
    <property type="molecule type" value="Genomic_DNA"/>
</dbReference>
<protein>
    <recommendedName>
        <fullName evidence="1">DinB-like domain-containing protein</fullName>
    </recommendedName>
</protein>
<dbReference type="SUPFAM" id="SSF109854">
    <property type="entry name" value="DinB/YfiT-like putative metalloenzymes"/>
    <property type="match status" value="1"/>
</dbReference>
<organism evidence="2 3">
    <name type="scientific">Aquimarina atlantica</name>
    <dbReference type="NCBI Taxonomy" id="1317122"/>
    <lineage>
        <taxon>Bacteria</taxon>
        <taxon>Pseudomonadati</taxon>
        <taxon>Bacteroidota</taxon>
        <taxon>Flavobacteriia</taxon>
        <taxon>Flavobacteriales</taxon>
        <taxon>Flavobacteriaceae</taxon>
        <taxon>Aquimarina</taxon>
    </lineage>
</organism>
<dbReference type="STRING" id="1317122.ATO12_12325"/>
<evidence type="ECO:0000313" key="2">
    <source>
        <dbReference type="EMBL" id="EZH74547.1"/>
    </source>
</evidence>